<dbReference type="NCBIfam" id="TIGR01640">
    <property type="entry name" value="F_box_assoc_1"/>
    <property type="match status" value="1"/>
</dbReference>
<dbReference type="SMART" id="SM00256">
    <property type="entry name" value="FBOX"/>
    <property type="match status" value="1"/>
</dbReference>
<evidence type="ECO:0000313" key="2">
    <source>
        <dbReference type="EMBL" id="EFH67613.1"/>
    </source>
</evidence>
<dbReference type="PANTHER" id="PTHR31672:SF10">
    <property type="entry name" value="F-BOX DOMAIN-CONTAINING PROTEIN"/>
    <property type="match status" value="1"/>
</dbReference>
<dbReference type="AlphaFoldDB" id="D7KAS9"/>
<feature type="domain" description="F-box" evidence="1">
    <location>
        <begin position="1"/>
        <end position="46"/>
    </location>
</feature>
<gene>
    <name evidence="2" type="ORF">ARALYDRAFT_891523</name>
</gene>
<dbReference type="PANTHER" id="PTHR31672">
    <property type="entry name" value="BNACNNG10540D PROTEIN"/>
    <property type="match status" value="1"/>
</dbReference>
<dbReference type="Pfam" id="PF00646">
    <property type="entry name" value="F-box"/>
    <property type="match status" value="1"/>
</dbReference>
<protein>
    <recommendedName>
        <fullName evidence="1">F-box domain-containing protein</fullName>
    </recommendedName>
</protein>
<keyword evidence="3" id="KW-1185">Reference proteome</keyword>
<proteinExistence type="predicted"/>
<evidence type="ECO:0000259" key="1">
    <source>
        <dbReference type="PROSITE" id="PS50181"/>
    </source>
</evidence>
<dbReference type="HOGENOM" id="CLU_034692_2_1_1"/>
<organism evidence="3">
    <name type="scientific">Arabidopsis lyrata subsp. lyrata</name>
    <name type="common">Lyre-leaved rock-cress</name>
    <dbReference type="NCBI Taxonomy" id="81972"/>
    <lineage>
        <taxon>Eukaryota</taxon>
        <taxon>Viridiplantae</taxon>
        <taxon>Streptophyta</taxon>
        <taxon>Embryophyta</taxon>
        <taxon>Tracheophyta</taxon>
        <taxon>Spermatophyta</taxon>
        <taxon>Magnoliopsida</taxon>
        <taxon>eudicotyledons</taxon>
        <taxon>Gunneridae</taxon>
        <taxon>Pentapetalae</taxon>
        <taxon>rosids</taxon>
        <taxon>malvids</taxon>
        <taxon>Brassicales</taxon>
        <taxon>Brassicaceae</taxon>
        <taxon>Camelineae</taxon>
        <taxon>Arabidopsis</taxon>
    </lineage>
</organism>
<dbReference type="KEGG" id="aly:9327416"/>
<dbReference type="Pfam" id="PF07734">
    <property type="entry name" value="FBA_1"/>
    <property type="match status" value="1"/>
</dbReference>
<accession>D7KAS9</accession>
<dbReference type="Gene3D" id="1.20.1280.50">
    <property type="match status" value="1"/>
</dbReference>
<dbReference type="SUPFAM" id="SSF81383">
    <property type="entry name" value="F-box domain"/>
    <property type="match status" value="1"/>
</dbReference>
<dbReference type="InterPro" id="IPR006527">
    <property type="entry name" value="F-box-assoc_dom_typ1"/>
</dbReference>
<sequence>MAQEKLPSELEEEILFRVPPLPLTRLRTVCKRWNTLFNEKRFIRNHLARAYPQFILATKSKFCSVSVSLDDDPKIEVRELNLDIPGLESQRPKSIHHHDGLLHCSWEDNRVYVWNPLLRESRWIEPYSKQSMGIEGIAYDDKGLEHSSLKFFESQFIPKFKWSTFYNFAFNAWKEYDFKTADDRFMRVINLFGLSVFLNGTLYWVASSSEYLDKIFIISLDCSTKRSAVFCCLPCKRTSFADAPILAVFREDRFSLLEQCGETRKIEIKVTKNKINNGDGESVDWIIFMTVSISNVPDLVGVRSYYPPSYFIDDKTLVMCSCDEHGQAWIYVMRGNKLSKTRIEVDRWPLQITYIPSLVPVPQGQREEVGLQV</sequence>
<dbReference type="InterPro" id="IPR036047">
    <property type="entry name" value="F-box-like_dom_sf"/>
</dbReference>
<dbReference type="InterPro" id="IPR001810">
    <property type="entry name" value="F-box_dom"/>
</dbReference>
<name>D7KAS9_ARALL</name>
<dbReference type="InterPro" id="IPR017451">
    <property type="entry name" value="F-box-assoc_interact_dom"/>
</dbReference>
<dbReference type="Proteomes" id="UP000008694">
    <property type="component" value="Unassembled WGS sequence"/>
</dbReference>
<evidence type="ECO:0000313" key="3">
    <source>
        <dbReference type="Proteomes" id="UP000008694"/>
    </source>
</evidence>
<dbReference type="EMBL" id="GL348713">
    <property type="protein sequence ID" value="EFH67613.1"/>
    <property type="molecule type" value="Genomic_DNA"/>
</dbReference>
<dbReference type="PROSITE" id="PS50181">
    <property type="entry name" value="FBOX"/>
    <property type="match status" value="1"/>
</dbReference>
<dbReference type="OrthoDB" id="10289466at2759"/>
<reference evidence="3" key="1">
    <citation type="journal article" date="2011" name="Nat. Genet.">
        <title>The Arabidopsis lyrata genome sequence and the basis of rapid genome size change.</title>
        <authorList>
            <person name="Hu T.T."/>
            <person name="Pattyn P."/>
            <person name="Bakker E.G."/>
            <person name="Cao J."/>
            <person name="Cheng J.-F."/>
            <person name="Clark R.M."/>
            <person name="Fahlgren N."/>
            <person name="Fawcett J.A."/>
            <person name="Grimwood J."/>
            <person name="Gundlach H."/>
            <person name="Haberer G."/>
            <person name="Hollister J.D."/>
            <person name="Ossowski S."/>
            <person name="Ottilar R.P."/>
            <person name="Salamov A.A."/>
            <person name="Schneeberger K."/>
            <person name="Spannagl M."/>
            <person name="Wang X."/>
            <person name="Yang L."/>
            <person name="Nasrallah M.E."/>
            <person name="Bergelson J."/>
            <person name="Carrington J.C."/>
            <person name="Gaut B.S."/>
            <person name="Schmutz J."/>
            <person name="Mayer K.F.X."/>
            <person name="Van de Peer Y."/>
            <person name="Grigoriev I.V."/>
            <person name="Nordborg M."/>
            <person name="Weigel D."/>
            <person name="Guo Y.-L."/>
        </authorList>
    </citation>
    <scope>NUCLEOTIDE SEQUENCE [LARGE SCALE GENOMIC DNA]</scope>
    <source>
        <strain evidence="3">cv. MN47</strain>
    </source>
</reference>
<dbReference type="InterPro" id="IPR050796">
    <property type="entry name" value="SCF_F-box_component"/>
</dbReference>
<dbReference type="Gramene" id="scaffold_104317.1">
    <property type="protein sequence ID" value="scaffold_104317.1"/>
    <property type="gene ID" value="scaffold_104317.1"/>
</dbReference>